<keyword evidence="1" id="KW-1133">Transmembrane helix</keyword>
<keyword evidence="3" id="KW-1185">Reference proteome</keyword>
<dbReference type="EMBL" id="AP028654">
    <property type="protein sequence ID" value="BEP28778.1"/>
    <property type="molecule type" value="Genomic_DNA"/>
</dbReference>
<feature type="transmembrane region" description="Helical" evidence="1">
    <location>
        <begin position="6"/>
        <end position="23"/>
    </location>
</feature>
<reference evidence="2 3" key="1">
    <citation type="submission" date="2023-08" db="EMBL/GenBank/DDBJ databases">
        <title>Helicovermis profunda gen. nov., sp. nov., a novel mesophilic, fermentative bacterium within the Bacillota from a deep-sea hydrothermal vent chimney.</title>
        <authorList>
            <person name="Miyazaki U."/>
            <person name="Mizutani D."/>
            <person name="Hashimoto Y."/>
            <person name="Tame A."/>
            <person name="Sawayama S."/>
            <person name="Miyazaki J."/>
            <person name="Takai K."/>
            <person name="Nakagawa S."/>
        </authorList>
    </citation>
    <scope>NUCLEOTIDE SEQUENCE [LARGE SCALE GENOMIC DNA]</scope>
    <source>
        <strain evidence="2 3">S502</strain>
    </source>
</reference>
<protein>
    <submittedName>
        <fullName evidence="2">Uncharacterized protein</fullName>
    </submittedName>
</protein>
<dbReference type="Proteomes" id="UP001321786">
    <property type="component" value="Chromosome"/>
</dbReference>
<keyword evidence="1" id="KW-0812">Transmembrane</keyword>
<gene>
    <name evidence="2" type="ORF">HLPR_11090</name>
</gene>
<dbReference type="AlphaFoldDB" id="A0AAU9E345"/>
<evidence type="ECO:0000313" key="2">
    <source>
        <dbReference type="EMBL" id="BEP28778.1"/>
    </source>
</evidence>
<accession>A0AAU9E345</accession>
<name>A0AAU9E345_9FIRM</name>
<evidence type="ECO:0000313" key="3">
    <source>
        <dbReference type="Proteomes" id="UP001321786"/>
    </source>
</evidence>
<proteinExistence type="predicted"/>
<sequence length="244" mass="27219">MKLKPITVGLIIISVLFVGIFISKSMNLWQTESSKVPVSIKSGEFAGMSDPNDIRGSYSLEDIENAFNVPAEDIAKAFQIGEDINTKTFLVKNLEEMYTDPNYEIGTGSVRVFVGFYLGLPVDLSENNYLLNNAKSILINSGKITEEQTKYLDSHLISKSELNLDSTTNNSSVVSSEESSIEENKLKGDSVFNDLYDYGMTKEEIESVFGEVPNNLMSIRTYCQDKEISFSEIKVKLQNIIDAK</sequence>
<organism evidence="2 3">
    <name type="scientific">Helicovermis profundi</name>
    <dbReference type="NCBI Taxonomy" id="3065157"/>
    <lineage>
        <taxon>Bacteria</taxon>
        <taxon>Bacillati</taxon>
        <taxon>Bacillota</taxon>
        <taxon>Clostridia</taxon>
        <taxon>Helicovermis</taxon>
    </lineage>
</organism>
<evidence type="ECO:0000256" key="1">
    <source>
        <dbReference type="SAM" id="Phobius"/>
    </source>
</evidence>
<keyword evidence="1" id="KW-0472">Membrane</keyword>
<dbReference type="RefSeq" id="WP_338537083.1">
    <property type="nucleotide sequence ID" value="NZ_AP028654.1"/>
</dbReference>
<dbReference type="KEGG" id="hprf:HLPR_11090"/>